<dbReference type="EMBL" id="FMTP01000007">
    <property type="protein sequence ID" value="SCW92242.1"/>
    <property type="molecule type" value="Genomic_DNA"/>
</dbReference>
<dbReference type="Proteomes" id="UP000198889">
    <property type="component" value="Unassembled WGS sequence"/>
</dbReference>
<reference evidence="2" key="1">
    <citation type="submission" date="2016-10" db="EMBL/GenBank/DDBJ databases">
        <authorList>
            <person name="Varghese N."/>
            <person name="Submissions S."/>
        </authorList>
    </citation>
    <scope>NUCLEOTIDE SEQUENCE [LARGE SCALE GENOMIC DNA]</scope>
    <source>
        <strain evidence="2">CGMCC 1.1761</strain>
    </source>
</reference>
<dbReference type="RefSeq" id="WP_244517924.1">
    <property type="nucleotide sequence ID" value="NZ_FMTP01000007.1"/>
</dbReference>
<accession>A0A1G4UF21</accession>
<evidence type="ECO:0000313" key="1">
    <source>
        <dbReference type="EMBL" id="SCW92242.1"/>
    </source>
</evidence>
<protein>
    <submittedName>
        <fullName evidence="1">Uncharacterized protein</fullName>
    </submittedName>
</protein>
<gene>
    <name evidence="1" type="ORF">SAMN05660859_3820</name>
</gene>
<evidence type="ECO:0000313" key="2">
    <source>
        <dbReference type="Proteomes" id="UP000198889"/>
    </source>
</evidence>
<sequence>MSKVNIGLRQANRLAQMSPKAQLGFIAEGLPLIRDSAFGFWSAAQALQGHSREREVLEGFAEEEAAKGLILMDIVRCPSALMKDRLTPMLSWFYNHLARMIYANAASWKPVDTKQLQEYVDTARRTHYLEGNMGEYILPNWEEYRRESQLYVDIAAFENGDPVWSAPVVHDGVSIGDWPPPSLQLVEALHQLGLTTEAGLQATSETWGTVTFQDKEGFEDIRKILERLLARAIAESLPLETAEEKHVQTLYRLWQIPMYLLDLKRLPVSLEELKRHQEAMLWAEAGY</sequence>
<keyword evidence="2" id="KW-1185">Reference proteome</keyword>
<proteinExistence type="predicted"/>
<name>A0A1G4UF21_9HYPH</name>
<dbReference type="AlphaFoldDB" id="A0A1G4UF21"/>
<organism evidence="1 2">
    <name type="scientific">Ancylobacter rudongensis</name>
    <dbReference type="NCBI Taxonomy" id="177413"/>
    <lineage>
        <taxon>Bacteria</taxon>
        <taxon>Pseudomonadati</taxon>
        <taxon>Pseudomonadota</taxon>
        <taxon>Alphaproteobacteria</taxon>
        <taxon>Hyphomicrobiales</taxon>
        <taxon>Xanthobacteraceae</taxon>
        <taxon>Ancylobacter</taxon>
    </lineage>
</organism>